<evidence type="ECO:0000313" key="4">
    <source>
        <dbReference type="Proteomes" id="UP000325286"/>
    </source>
</evidence>
<dbReference type="RefSeq" id="WP_068136058.1">
    <property type="nucleotide sequence ID" value="NZ_CP042914.1"/>
</dbReference>
<dbReference type="Proteomes" id="UP000325286">
    <property type="component" value="Chromosome"/>
</dbReference>
<organism evidence="3 4">
    <name type="scientific">Roseimaritima ulvae</name>
    <dbReference type="NCBI Taxonomy" id="980254"/>
    <lineage>
        <taxon>Bacteria</taxon>
        <taxon>Pseudomonadati</taxon>
        <taxon>Planctomycetota</taxon>
        <taxon>Planctomycetia</taxon>
        <taxon>Pirellulales</taxon>
        <taxon>Pirellulaceae</taxon>
        <taxon>Roseimaritima</taxon>
    </lineage>
</organism>
<accession>A0A5B9QJG2</accession>
<feature type="chain" id="PRO_5022753788" description="Carboxypeptidase regulatory-like domain-containing protein" evidence="2">
    <location>
        <begin position="24"/>
        <end position="163"/>
    </location>
</feature>
<dbReference type="PROSITE" id="PS51257">
    <property type="entry name" value="PROKAR_LIPOPROTEIN"/>
    <property type="match status" value="1"/>
</dbReference>
<evidence type="ECO:0008006" key="5">
    <source>
        <dbReference type="Google" id="ProtNLM"/>
    </source>
</evidence>
<evidence type="ECO:0000313" key="3">
    <source>
        <dbReference type="EMBL" id="QEG38099.1"/>
    </source>
</evidence>
<reference evidence="3 4" key="1">
    <citation type="submission" date="2019-08" db="EMBL/GenBank/DDBJ databases">
        <title>Deep-cultivation of Planctomycetes and their phenomic and genomic characterization uncovers novel biology.</title>
        <authorList>
            <person name="Wiegand S."/>
            <person name="Jogler M."/>
            <person name="Boedeker C."/>
            <person name="Pinto D."/>
            <person name="Vollmers J."/>
            <person name="Rivas-Marin E."/>
            <person name="Kohn T."/>
            <person name="Peeters S.H."/>
            <person name="Heuer A."/>
            <person name="Rast P."/>
            <person name="Oberbeckmann S."/>
            <person name="Bunk B."/>
            <person name="Jeske O."/>
            <person name="Meyerdierks A."/>
            <person name="Storesund J.E."/>
            <person name="Kallscheuer N."/>
            <person name="Luecker S."/>
            <person name="Lage O.M."/>
            <person name="Pohl T."/>
            <person name="Merkel B.J."/>
            <person name="Hornburger P."/>
            <person name="Mueller R.-W."/>
            <person name="Bruemmer F."/>
            <person name="Labrenz M."/>
            <person name="Spormann A.M."/>
            <person name="Op den Camp H."/>
            <person name="Overmann J."/>
            <person name="Amann R."/>
            <person name="Jetten M.S.M."/>
            <person name="Mascher T."/>
            <person name="Medema M.H."/>
            <person name="Devos D.P."/>
            <person name="Kaster A.-K."/>
            <person name="Ovreas L."/>
            <person name="Rohde M."/>
            <person name="Galperin M.Y."/>
            <person name="Jogler C."/>
        </authorList>
    </citation>
    <scope>NUCLEOTIDE SEQUENCE [LARGE SCALE GENOMIC DNA]</scope>
    <source>
        <strain evidence="3 4">UC8</strain>
    </source>
</reference>
<evidence type="ECO:0000256" key="1">
    <source>
        <dbReference type="SAM" id="MobiDB-lite"/>
    </source>
</evidence>
<sequence precursor="true">MKIHSIVQSAAVCLLVLPLSVGCGGGLDVADVSGIVTLDGKPLDNAIVTFSPEDGGPSGIGRTDDKGYYELYRRGQPGAPIGTHRVMVTSVQQNTESAPSTPPEELTSDSPEYMEQALGGTRPSDYDQAISKEPIPAKYNSQTTLTKTVEPGDNVIDLELTSD</sequence>
<feature type="signal peptide" evidence="2">
    <location>
        <begin position="1"/>
        <end position="23"/>
    </location>
</feature>
<keyword evidence="4" id="KW-1185">Reference proteome</keyword>
<name>A0A5B9QJG2_9BACT</name>
<dbReference type="EMBL" id="CP042914">
    <property type="protein sequence ID" value="QEG38099.1"/>
    <property type="molecule type" value="Genomic_DNA"/>
</dbReference>
<dbReference type="KEGG" id="rul:UC8_00520"/>
<keyword evidence="2" id="KW-0732">Signal</keyword>
<dbReference type="OrthoDB" id="291697at2"/>
<evidence type="ECO:0000256" key="2">
    <source>
        <dbReference type="SAM" id="SignalP"/>
    </source>
</evidence>
<proteinExistence type="predicted"/>
<protein>
    <recommendedName>
        <fullName evidence="5">Carboxypeptidase regulatory-like domain-containing protein</fullName>
    </recommendedName>
</protein>
<dbReference type="AlphaFoldDB" id="A0A5B9QJG2"/>
<dbReference type="SUPFAM" id="SSF49478">
    <property type="entry name" value="Cna protein B-type domain"/>
    <property type="match status" value="1"/>
</dbReference>
<feature type="region of interest" description="Disordered" evidence="1">
    <location>
        <begin position="92"/>
        <end position="127"/>
    </location>
</feature>
<gene>
    <name evidence="3" type="ORF">UC8_00520</name>
</gene>